<dbReference type="Pfam" id="PF01979">
    <property type="entry name" value="Amidohydro_1"/>
    <property type="match status" value="1"/>
</dbReference>
<dbReference type="AlphaFoldDB" id="A0A2A9CQH7"/>
<feature type="domain" description="Amidohydrolase-related" evidence="1">
    <location>
        <begin position="48"/>
        <end position="337"/>
    </location>
</feature>
<keyword evidence="3" id="KW-1185">Reference proteome</keyword>
<accession>A0A2A9CQH7</accession>
<dbReference type="InterPro" id="IPR032466">
    <property type="entry name" value="Metal_Hydrolase"/>
</dbReference>
<evidence type="ECO:0000259" key="1">
    <source>
        <dbReference type="Pfam" id="PF01979"/>
    </source>
</evidence>
<reference evidence="2 3" key="1">
    <citation type="submission" date="2017-10" db="EMBL/GenBank/DDBJ databases">
        <title>Sequencing the genomes of 1000 actinobacteria strains.</title>
        <authorList>
            <person name="Klenk H.-P."/>
        </authorList>
    </citation>
    <scope>NUCLEOTIDE SEQUENCE [LARGE SCALE GENOMIC DNA]</scope>
    <source>
        <strain evidence="2 3">DSM 15597</strain>
    </source>
</reference>
<dbReference type="PANTHER" id="PTHR43135">
    <property type="entry name" value="ALPHA-D-RIBOSE 1-METHYLPHOSPHONATE 5-TRIPHOSPHATE DIPHOSPHATASE"/>
    <property type="match status" value="1"/>
</dbReference>
<protein>
    <submittedName>
        <fullName evidence="2">Pro-Hyp dipeptidase</fullName>
    </submittedName>
</protein>
<dbReference type="RefSeq" id="WP_098459979.1">
    <property type="nucleotide sequence ID" value="NZ_PDJC01000001.1"/>
</dbReference>
<dbReference type="OrthoDB" id="3451205at2"/>
<dbReference type="Proteomes" id="UP000226079">
    <property type="component" value="Unassembled WGS sequence"/>
</dbReference>
<sequence length="364" mass="38703">MNQGQPAAALHLDGVMLPSGERTGVWIVDGTVTLIPVPGATTIASDVWILPGLVDAHCHIGLGSAGAVSAEVAEQQARTDRNAGTLLIRDAGSPIDTHWLDAQADQPRIIRAGRHIARPKRYIRNFAAEVEPEQLVAEVARQAVRGDGWVKLVGDWIDRDLGDLAPLWPYETAKAAIEEAHRLGARVTAHCFDEESVQQLVRAGIDGIEHGTGLDADTIELMAARQVALVPTLINLENFPSFAAAGRDKFPRYADHMMALHQRRRETIGAAIEAGVPVYAGTDAGGTLPHGLISSEIGLLAELGGTEYALGAASWRARQWLGAEAAGEGESADLVVYRADPRVEPEVTAHPAMVILRGAVVASA</sequence>
<dbReference type="Gene3D" id="2.30.40.10">
    <property type="entry name" value="Urease, subunit C, domain 1"/>
    <property type="match status" value="1"/>
</dbReference>
<dbReference type="Gene3D" id="3.20.20.140">
    <property type="entry name" value="Metal-dependent hydrolases"/>
    <property type="match status" value="1"/>
</dbReference>
<dbReference type="InterPro" id="IPR006680">
    <property type="entry name" value="Amidohydro-rel"/>
</dbReference>
<comment type="caution">
    <text evidence="2">The sequence shown here is derived from an EMBL/GenBank/DDBJ whole genome shotgun (WGS) entry which is preliminary data.</text>
</comment>
<evidence type="ECO:0000313" key="3">
    <source>
        <dbReference type="Proteomes" id="UP000226079"/>
    </source>
</evidence>
<dbReference type="PANTHER" id="PTHR43135:SF4">
    <property type="entry name" value="AMIDOHYDROLASE-RELATED DOMAIN-CONTAINING PROTEIN"/>
    <property type="match status" value="1"/>
</dbReference>
<organism evidence="2 3">
    <name type="scientific">Propionicimonas paludicola</name>
    <dbReference type="NCBI Taxonomy" id="185243"/>
    <lineage>
        <taxon>Bacteria</taxon>
        <taxon>Bacillati</taxon>
        <taxon>Actinomycetota</taxon>
        <taxon>Actinomycetes</taxon>
        <taxon>Propionibacteriales</taxon>
        <taxon>Nocardioidaceae</taxon>
        <taxon>Propionicimonas</taxon>
    </lineage>
</organism>
<dbReference type="GO" id="GO:0016810">
    <property type="term" value="F:hydrolase activity, acting on carbon-nitrogen (but not peptide) bonds"/>
    <property type="evidence" value="ECO:0007669"/>
    <property type="project" value="InterPro"/>
</dbReference>
<dbReference type="SUPFAM" id="SSF51556">
    <property type="entry name" value="Metallo-dependent hydrolases"/>
    <property type="match status" value="1"/>
</dbReference>
<dbReference type="InterPro" id="IPR051781">
    <property type="entry name" value="Metallo-dep_Hydrolase"/>
</dbReference>
<dbReference type="InterPro" id="IPR011059">
    <property type="entry name" value="Metal-dep_hydrolase_composite"/>
</dbReference>
<dbReference type="EMBL" id="PDJC01000001">
    <property type="protein sequence ID" value="PFG16441.1"/>
    <property type="molecule type" value="Genomic_DNA"/>
</dbReference>
<evidence type="ECO:0000313" key="2">
    <source>
        <dbReference type="EMBL" id="PFG16441.1"/>
    </source>
</evidence>
<proteinExistence type="predicted"/>
<gene>
    <name evidence="2" type="ORF">ATK74_0979</name>
</gene>
<name>A0A2A9CQH7_9ACTN</name>